<keyword evidence="4" id="KW-0560">Oxidoreductase</keyword>
<feature type="compositionally biased region" description="Low complexity" evidence="6">
    <location>
        <begin position="638"/>
        <end position="660"/>
    </location>
</feature>
<feature type="transmembrane region" description="Helical" evidence="7">
    <location>
        <begin position="1085"/>
        <end position="1106"/>
    </location>
</feature>
<keyword evidence="3 7" id="KW-1133">Transmembrane helix</keyword>
<evidence type="ECO:0000256" key="1">
    <source>
        <dbReference type="ARBA" id="ARBA00004141"/>
    </source>
</evidence>
<dbReference type="EMBL" id="BMAR01000034">
    <property type="protein sequence ID" value="GFR49986.1"/>
    <property type="molecule type" value="Genomic_DNA"/>
</dbReference>
<feature type="transmembrane region" description="Helical" evidence="7">
    <location>
        <begin position="120"/>
        <end position="140"/>
    </location>
</feature>
<proteinExistence type="predicted"/>
<organism evidence="9 10">
    <name type="scientific">Astrephomene gubernaculifera</name>
    <dbReference type="NCBI Taxonomy" id="47775"/>
    <lineage>
        <taxon>Eukaryota</taxon>
        <taxon>Viridiplantae</taxon>
        <taxon>Chlorophyta</taxon>
        <taxon>core chlorophytes</taxon>
        <taxon>Chlorophyceae</taxon>
        <taxon>CS clade</taxon>
        <taxon>Chlamydomonadales</taxon>
        <taxon>Astrephomenaceae</taxon>
        <taxon>Astrephomene</taxon>
    </lineage>
</organism>
<dbReference type="InterPro" id="IPR050369">
    <property type="entry name" value="RBOH/FRE"/>
</dbReference>
<dbReference type="Proteomes" id="UP001054857">
    <property type="component" value="Unassembled WGS sequence"/>
</dbReference>
<dbReference type="InterPro" id="IPR039261">
    <property type="entry name" value="FNR_nucleotide-bd"/>
</dbReference>
<dbReference type="PROSITE" id="PS51384">
    <property type="entry name" value="FAD_FR"/>
    <property type="match status" value="1"/>
</dbReference>
<evidence type="ECO:0000256" key="6">
    <source>
        <dbReference type="SAM" id="MobiDB-lite"/>
    </source>
</evidence>
<keyword evidence="2 7" id="KW-0812">Transmembrane</keyword>
<dbReference type="GO" id="GO:0005886">
    <property type="term" value="C:plasma membrane"/>
    <property type="evidence" value="ECO:0007669"/>
    <property type="project" value="TreeGrafter"/>
</dbReference>
<evidence type="ECO:0000256" key="7">
    <source>
        <dbReference type="SAM" id="Phobius"/>
    </source>
</evidence>
<dbReference type="Pfam" id="PF08022">
    <property type="entry name" value="FAD_binding_8"/>
    <property type="match status" value="1"/>
</dbReference>
<evidence type="ECO:0000313" key="9">
    <source>
        <dbReference type="EMBL" id="GFR49986.1"/>
    </source>
</evidence>
<feature type="region of interest" description="Disordered" evidence="6">
    <location>
        <begin position="820"/>
        <end position="839"/>
    </location>
</feature>
<dbReference type="CDD" id="cd06186">
    <property type="entry name" value="NOX_Duox_like_FAD_NADP"/>
    <property type="match status" value="1"/>
</dbReference>
<feature type="transmembrane region" description="Helical" evidence="7">
    <location>
        <begin position="80"/>
        <end position="100"/>
    </location>
</feature>
<dbReference type="Pfam" id="PF01794">
    <property type="entry name" value="Ferric_reduct"/>
    <property type="match status" value="1"/>
</dbReference>
<feature type="transmembrane region" description="Helical" evidence="7">
    <location>
        <begin position="204"/>
        <end position="225"/>
    </location>
</feature>
<feature type="non-terminal residue" evidence="9">
    <location>
        <position position="1115"/>
    </location>
</feature>
<evidence type="ECO:0000256" key="4">
    <source>
        <dbReference type="ARBA" id="ARBA00023002"/>
    </source>
</evidence>
<evidence type="ECO:0000313" key="10">
    <source>
        <dbReference type="Proteomes" id="UP001054857"/>
    </source>
</evidence>
<feature type="transmembrane region" description="Helical" evidence="7">
    <location>
        <begin position="292"/>
        <end position="312"/>
    </location>
</feature>
<dbReference type="Gene3D" id="3.40.50.80">
    <property type="entry name" value="Nucleotide-binding domain of ferredoxin-NADP reductase (FNR) module"/>
    <property type="match status" value="1"/>
</dbReference>
<sequence>MSQGKLWLRISRRRNTVQNQAYRHDSAEVLEQTFLRDVDDLKPIDKHRCRKYLAAQNLFYGSNLSCNTCCLYMAMGKLKWLATGAICLAGVAMSFAVWSSNDSALLGLSWPWGKSFPAPAAANLILLLLVGVMLACFAPAMRESAGRPVLPLRARTIIFYTWLLLNLYWFVEGIRYRDFQKKPKWLKHRSAQPLSESTAHLLRLSYGVGMAACWPLLANLFVVLLPVDRTLLLLSCLGVGHEDGVLSHALCGTAVWCWATAHALLTQGPMLAAGLWRVIMLPPRDGSEGKGISNFMGLMAWLLLCGLGASSLAPVRRAAFNTFLRLHLLLAPAILLMACLHDSKVFWYGMLGAVLYGADLVQRIVLRRRAAVATATVYPLALQPLSPSLSAGRKAAVATAVNAVAAAAARSALEDLGAAAAAAIDSPQSAVATAAATAAAAAAARSLTGCDDGGGEEGGGSSSSGGGGVSFVVLRVPTGGPPGCCAGQHIYLKVPSVSRWEWHPYSVAAHDDSGFAVVVKAGGDWERRLCGELRRRAAKQQEQQGRGRRGMRPEGAAAAAGSGHSAHIEVQYEGLYGTPDLQAAAAAADRVLLFAGGAGITPIASVLQSLLLQTQMHTPQGPHPHRDPPSHRGVTTRQPQQQQQQLLPPAGGRRVGVAAASADHDSKHGNRFNGYANGHTADVAAGTTPGFHGLHLDAVKSGFGEQVPTAVAVIPAVSSSPLTTDAAAATAGAAVSCVAASAMAAAVRRGARVHLVWSVTQQSDAQPLLPLLRAASAAGWSADLHCTRQLPPAPLAAFVCSDGGTAVPLLQPPLTAAANGTATATADQPPLPPAEATAAAAPVNRFPKPPLSNRVQVSAGKGAVEAATEATAPPPWHLNGAACWAVAAFAAVLGGLGRALGGGVMGTQHCDVAADTATLAAVSAASAAAGGGGSGASTSTVSAAVKAWVASVRQAFTAVASLGSSSGGDGSTLGMDEALETSGSGPLRRLVSSLIHLTRDGCPATLDPSSQHYMHAHAQQLGDLHGSGVAKAAGVVSLRVCRVYGMPDPELCVKCDPFKTRSPLEQMWPCCSAPVCYYGTRLAPLLGWVLGVALGALMACLVWRLWRQRRAVKLG</sequence>
<dbReference type="InterPro" id="IPR013112">
    <property type="entry name" value="FAD-bd_8"/>
</dbReference>
<dbReference type="PANTHER" id="PTHR11972">
    <property type="entry name" value="NADPH OXIDASE"/>
    <property type="match status" value="1"/>
</dbReference>
<dbReference type="InterPro" id="IPR017938">
    <property type="entry name" value="Riboflavin_synthase-like_b-brl"/>
</dbReference>
<feature type="transmembrane region" description="Helical" evidence="7">
    <location>
        <begin position="152"/>
        <end position="171"/>
    </location>
</feature>
<reference evidence="9 10" key="1">
    <citation type="journal article" date="2021" name="Sci. Rep.">
        <title>Genome sequencing of the multicellular alga Astrephomene provides insights into convergent evolution of germ-soma differentiation.</title>
        <authorList>
            <person name="Yamashita S."/>
            <person name="Yamamoto K."/>
            <person name="Matsuzaki R."/>
            <person name="Suzuki S."/>
            <person name="Yamaguchi H."/>
            <person name="Hirooka S."/>
            <person name="Minakuchi Y."/>
            <person name="Miyagishima S."/>
            <person name="Kawachi M."/>
            <person name="Toyoda A."/>
            <person name="Nozaki H."/>
        </authorList>
    </citation>
    <scope>NUCLEOTIDE SEQUENCE [LARGE SCALE GENOMIC DNA]</scope>
    <source>
        <strain evidence="9 10">NIES-4017</strain>
    </source>
</reference>
<dbReference type="SUPFAM" id="SSF52343">
    <property type="entry name" value="Ferredoxin reductase-like, C-terminal NADP-linked domain"/>
    <property type="match status" value="1"/>
</dbReference>
<keyword evidence="5 7" id="KW-0472">Membrane</keyword>
<dbReference type="AlphaFoldDB" id="A0AAD3HR84"/>
<dbReference type="PANTHER" id="PTHR11972:SF69">
    <property type="entry name" value="FERRIC REDUCTION OXIDASE 6-RELATED"/>
    <property type="match status" value="1"/>
</dbReference>
<evidence type="ECO:0000256" key="3">
    <source>
        <dbReference type="ARBA" id="ARBA00022989"/>
    </source>
</evidence>
<feature type="transmembrane region" description="Helical" evidence="7">
    <location>
        <begin position="318"/>
        <end position="338"/>
    </location>
</feature>
<evidence type="ECO:0000256" key="2">
    <source>
        <dbReference type="ARBA" id="ARBA00022692"/>
    </source>
</evidence>
<gene>
    <name evidence="9" type="ORF">Agub_g12130</name>
</gene>
<dbReference type="SUPFAM" id="SSF63380">
    <property type="entry name" value="Riboflavin synthase domain-like"/>
    <property type="match status" value="1"/>
</dbReference>
<feature type="region of interest" description="Disordered" evidence="6">
    <location>
        <begin position="537"/>
        <end position="563"/>
    </location>
</feature>
<name>A0AAD3HR84_9CHLO</name>
<dbReference type="InterPro" id="IPR017927">
    <property type="entry name" value="FAD-bd_FR_type"/>
</dbReference>
<comment type="caution">
    <text evidence="9">The sequence shown here is derived from an EMBL/GenBank/DDBJ whole genome shotgun (WGS) entry which is preliminary data.</text>
</comment>
<comment type="subcellular location">
    <subcellularLocation>
        <location evidence="1">Membrane</location>
        <topology evidence="1">Multi-pass membrane protein</topology>
    </subcellularLocation>
</comment>
<feature type="region of interest" description="Disordered" evidence="6">
    <location>
        <begin position="616"/>
        <end position="674"/>
    </location>
</feature>
<dbReference type="GO" id="GO:0016491">
    <property type="term" value="F:oxidoreductase activity"/>
    <property type="evidence" value="ECO:0007669"/>
    <property type="project" value="UniProtKB-KW"/>
</dbReference>
<protein>
    <recommendedName>
        <fullName evidence="8">FAD-binding FR-type domain-containing protein</fullName>
    </recommendedName>
</protein>
<evidence type="ECO:0000256" key="5">
    <source>
        <dbReference type="ARBA" id="ARBA00023136"/>
    </source>
</evidence>
<evidence type="ECO:0000259" key="8">
    <source>
        <dbReference type="PROSITE" id="PS51384"/>
    </source>
</evidence>
<keyword evidence="10" id="KW-1185">Reference proteome</keyword>
<accession>A0AAD3HR84</accession>
<dbReference type="InterPro" id="IPR013130">
    <property type="entry name" value="Fe3_Rdtase_TM_dom"/>
</dbReference>
<feature type="domain" description="FAD-binding FR-type" evidence="8">
    <location>
        <begin position="434"/>
        <end position="582"/>
    </location>
</feature>